<evidence type="ECO:0000313" key="2">
    <source>
        <dbReference type="EMBL" id="PVH92340.1"/>
    </source>
</evidence>
<organism evidence="2 3">
    <name type="scientific">Periconia macrospinosa</name>
    <dbReference type="NCBI Taxonomy" id="97972"/>
    <lineage>
        <taxon>Eukaryota</taxon>
        <taxon>Fungi</taxon>
        <taxon>Dikarya</taxon>
        <taxon>Ascomycota</taxon>
        <taxon>Pezizomycotina</taxon>
        <taxon>Dothideomycetes</taxon>
        <taxon>Pleosporomycetidae</taxon>
        <taxon>Pleosporales</taxon>
        <taxon>Massarineae</taxon>
        <taxon>Periconiaceae</taxon>
        <taxon>Periconia</taxon>
    </lineage>
</organism>
<dbReference type="PANTHER" id="PTHR35394">
    <property type="entry name" value="DUF3176 DOMAIN-CONTAINING PROTEIN"/>
    <property type="match status" value="1"/>
</dbReference>
<dbReference type="InterPro" id="IPR021514">
    <property type="entry name" value="DUF3176"/>
</dbReference>
<evidence type="ECO:0000313" key="3">
    <source>
        <dbReference type="Proteomes" id="UP000244855"/>
    </source>
</evidence>
<dbReference type="Pfam" id="PF11374">
    <property type="entry name" value="DUF3176"/>
    <property type="match status" value="1"/>
</dbReference>
<keyword evidence="3" id="KW-1185">Reference proteome</keyword>
<dbReference type="OrthoDB" id="5376804at2759"/>
<feature type="transmembrane region" description="Helical" evidence="1">
    <location>
        <begin position="135"/>
        <end position="160"/>
    </location>
</feature>
<gene>
    <name evidence="2" type="ORF">DM02DRAFT_700264</name>
</gene>
<dbReference type="AlphaFoldDB" id="A0A2V1D2T1"/>
<accession>A0A2V1D2T1</accession>
<dbReference type="PANTHER" id="PTHR35394:SF5">
    <property type="entry name" value="DUF3176 DOMAIN-CONTAINING PROTEIN"/>
    <property type="match status" value="1"/>
</dbReference>
<keyword evidence="1" id="KW-1133">Transmembrane helix</keyword>
<reference evidence="2 3" key="1">
    <citation type="journal article" date="2018" name="Sci. Rep.">
        <title>Comparative genomics provides insights into the lifestyle and reveals functional heterogeneity of dark septate endophytic fungi.</title>
        <authorList>
            <person name="Knapp D.G."/>
            <person name="Nemeth J.B."/>
            <person name="Barry K."/>
            <person name="Hainaut M."/>
            <person name="Henrissat B."/>
            <person name="Johnson J."/>
            <person name="Kuo A."/>
            <person name="Lim J.H.P."/>
            <person name="Lipzen A."/>
            <person name="Nolan M."/>
            <person name="Ohm R.A."/>
            <person name="Tamas L."/>
            <person name="Grigoriev I.V."/>
            <person name="Spatafora J.W."/>
            <person name="Nagy L.G."/>
            <person name="Kovacs G.M."/>
        </authorList>
    </citation>
    <scope>NUCLEOTIDE SEQUENCE [LARGE SCALE GENOMIC DNA]</scope>
    <source>
        <strain evidence="2 3">DSE2036</strain>
    </source>
</reference>
<proteinExistence type="predicted"/>
<dbReference type="EMBL" id="KZ805693">
    <property type="protein sequence ID" value="PVH92340.1"/>
    <property type="molecule type" value="Genomic_DNA"/>
</dbReference>
<feature type="transmembrane region" description="Helical" evidence="1">
    <location>
        <begin position="599"/>
        <end position="621"/>
    </location>
</feature>
<keyword evidence="1" id="KW-0472">Membrane</keyword>
<evidence type="ECO:0000256" key="1">
    <source>
        <dbReference type="SAM" id="Phobius"/>
    </source>
</evidence>
<dbReference type="STRING" id="97972.A0A2V1D2T1"/>
<protein>
    <submittedName>
        <fullName evidence="2">Uncharacterized protein</fullName>
    </submittedName>
</protein>
<name>A0A2V1D2T1_9PLEO</name>
<sequence>MSSEDMSDLQAASPEDTNRYTGYDEISMFELENISSGISLTRIVNPISRCSENLAVTASEMKYEVPANKKQKSFSTHDTRRRAILKACRSWKWELLACCVSIITFVFTIVFLRSFDGKPQPEWPYGITLNSAMSLFSIVIKSLILVPVVECISQLMWISYSLHAQSLEKFTKYDAASRGPWGSFKFLWSTKARELACLGALLTILTAAIDPTIQQMLVIRTRSTNQGNTAFIPRAQSFLKSGPDDGSLEFAMKDMGLMGSVYAALYAVQTGSSSIFEVLPTCPTGSCTFPAFVSLAVCTRCKDLTEAVETTCSRNHDITHPAFNNSKTCQYNVSDHSEKDNYSVAIKQTFFSLSAGFETTSEYTTASDLMKTFSPPSIGCSSRRRQVPLAGEFLHVTTIKGETKPNQTTSIEATACTMSLCSNHYEASVVDGKLLETITESEKLVLDPTLVPSPGWLNTRDPYFIFHDSQGLNYTVPRTVYGNLSLWLRGKFDFNNVQPFEVKEDPLNENYTKASISGYMNLESYGKEDIINLFLANDTKSHLTRLSKAITTYIRSQSKEDQMYPSIYEKPTNISIEASFAGPVEGFTQTIEVYVAVRWAWLSFSGVLLVVTWAFFILVMISSAKKSVVVWKTSPLALLYHGLHADSVRELRGDVEEKTMNLTAKQIKVQLRDSGSGLMLEKSD</sequence>
<keyword evidence="1" id="KW-0812">Transmembrane</keyword>
<feature type="transmembrane region" description="Helical" evidence="1">
    <location>
        <begin position="95"/>
        <end position="115"/>
    </location>
</feature>
<dbReference type="Proteomes" id="UP000244855">
    <property type="component" value="Unassembled WGS sequence"/>
</dbReference>